<accession>A0A5M8P2P8</accession>
<evidence type="ECO:0008006" key="3">
    <source>
        <dbReference type="Google" id="ProtNLM"/>
    </source>
</evidence>
<sequence>MYYLDNSKIGQYFSIHKVGNKYEGEMLNISKNKIIPTKELESILSKYFLSAFKTEEYSQLYHDVRLSLNEVYDYVSAIFANPNSLLEQSVNLAKHLYEQSTHPKIKGGEFYTVYFKDCIIDGETVDAVGLFKSENKDTFLKVFPSGDGFEIESEKGININKLDKGCLIFNSERGNGYIVAVVDNTNKGVEAQYWIDDFLHVRPRKDEYYNTQNILSLCKNFVKNELPQQFDVSKADQIDLLNKSVQFFKERDNFNIEEFAHEVIGQPEVIEKFNQYKSAYAKEYELEIADNFTISDSAVKKQARVLKNVIKLDKNFDIYVHGNRQLLEQGSDDKGKFYKIYYQEEN</sequence>
<dbReference type="InterPro" id="IPR007358">
    <property type="entry name" value="Nucleoid_associated_NdpA"/>
</dbReference>
<dbReference type="Proteomes" id="UP000324575">
    <property type="component" value="Unassembled WGS sequence"/>
</dbReference>
<dbReference type="Pfam" id="PF04245">
    <property type="entry name" value="NA37"/>
    <property type="match status" value="1"/>
</dbReference>
<organism evidence="1 2">
    <name type="scientific">Candidatus Ordinivivax streblomastigis</name>
    <dbReference type="NCBI Taxonomy" id="2540710"/>
    <lineage>
        <taxon>Bacteria</taxon>
        <taxon>Pseudomonadati</taxon>
        <taxon>Bacteroidota</taxon>
        <taxon>Bacteroidia</taxon>
        <taxon>Bacteroidales</taxon>
        <taxon>Candidatus Ordinivivax</taxon>
    </lineage>
</organism>
<protein>
    <recommendedName>
        <fullName evidence="3">Nucleoid-associated protein</fullName>
    </recommendedName>
</protein>
<reference evidence="1 2" key="1">
    <citation type="submission" date="2019-03" db="EMBL/GenBank/DDBJ databases">
        <title>Single cell metagenomics reveals metabolic interactions within the superorganism composed of flagellate Streblomastix strix and complex community of Bacteroidetes bacteria on its surface.</title>
        <authorList>
            <person name="Treitli S.C."/>
            <person name="Kolisko M."/>
            <person name="Husnik F."/>
            <person name="Keeling P."/>
            <person name="Hampl V."/>
        </authorList>
    </citation>
    <scope>NUCLEOTIDE SEQUENCE [LARGE SCALE GENOMIC DNA]</scope>
    <source>
        <strain evidence="1">St1</strain>
    </source>
</reference>
<evidence type="ECO:0000313" key="2">
    <source>
        <dbReference type="Proteomes" id="UP000324575"/>
    </source>
</evidence>
<dbReference type="EMBL" id="SNRX01000006">
    <property type="protein sequence ID" value="KAA6302658.1"/>
    <property type="molecule type" value="Genomic_DNA"/>
</dbReference>
<proteinExistence type="predicted"/>
<dbReference type="AlphaFoldDB" id="A0A5M8P2P8"/>
<evidence type="ECO:0000313" key="1">
    <source>
        <dbReference type="EMBL" id="KAA6302658.1"/>
    </source>
</evidence>
<gene>
    <name evidence="1" type="ORF">EZS26_001165</name>
</gene>
<comment type="caution">
    <text evidence="1">The sequence shown here is derived from an EMBL/GenBank/DDBJ whole genome shotgun (WGS) entry which is preliminary data.</text>
</comment>
<dbReference type="GO" id="GO:0009295">
    <property type="term" value="C:nucleoid"/>
    <property type="evidence" value="ECO:0007669"/>
    <property type="project" value="InterPro"/>
</dbReference>
<name>A0A5M8P2P8_9BACT</name>